<dbReference type="Gene3D" id="3.30.950.30">
    <property type="entry name" value="Schlafen, AAA domain"/>
    <property type="match status" value="1"/>
</dbReference>
<dbReference type="AlphaFoldDB" id="A0A1G5SJF9"/>
<feature type="domain" description="Schlafen GTPase-like" evidence="4">
    <location>
        <begin position="441"/>
        <end position="589"/>
    </location>
</feature>
<dbReference type="PANTHER" id="PTHR12155">
    <property type="entry name" value="SCHLAFEN"/>
    <property type="match status" value="1"/>
</dbReference>
<reference evidence="5" key="1">
    <citation type="submission" date="2016-09" db="EMBL/GenBank/DDBJ databases">
        <title>Multiple mouse reference genomes defines strain specific haplotypes and novel coding sequences.</title>
        <authorList>
            <person name="Lilue J."/>
        </authorList>
    </citation>
    <scope>NUCLEOTIDE SEQUENCE</scope>
    <source>
        <strain evidence="5">PWK/PhJ</strain>
    </source>
</reference>
<accession>A0A1G5SJF9</accession>
<feature type="compositionally biased region" description="Basic and acidic residues" evidence="1">
    <location>
        <begin position="1"/>
        <end position="17"/>
    </location>
</feature>
<dbReference type="InterPro" id="IPR038461">
    <property type="entry name" value="Schlafen_AlbA_2_dom_sf"/>
</dbReference>
<evidence type="ECO:0000256" key="1">
    <source>
        <dbReference type="SAM" id="MobiDB-lite"/>
    </source>
</evidence>
<protein>
    <submittedName>
        <fullName evidence="5">Schlafen family member 3, isoform 2</fullName>
    </submittedName>
</protein>
<dbReference type="Pfam" id="PF17057">
    <property type="entry name" value="B3R"/>
    <property type="match status" value="1"/>
</dbReference>
<dbReference type="EMBL" id="LT629151">
    <property type="protein sequence ID" value="SDA08586.1"/>
    <property type="molecule type" value="Genomic_DNA"/>
</dbReference>
<dbReference type="Pfam" id="PF04326">
    <property type="entry name" value="SLFN_AlbA_2"/>
    <property type="match status" value="1"/>
</dbReference>
<evidence type="ECO:0000259" key="2">
    <source>
        <dbReference type="Pfam" id="PF04326"/>
    </source>
</evidence>
<dbReference type="InterPro" id="IPR007421">
    <property type="entry name" value="Schlafen_AlbA_2_dom"/>
</dbReference>
<dbReference type="InterPro" id="IPR031450">
    <property type="entry name" value="Poxin-SLFN/SLFN_N"/>
</dbReference>
<feature type="domain" description="Poxin-Schlafen/Schlafen-like N-terminal" evidence="3">
    <location>
        <begin position="181"/>
        <end position="285"/>
    </location>
</feature>
<feature type="region of interest" description="Disordered" evidence="1">
    <location>
        <begin position="1"/>
        <end position="22"/>
    </location>
</feature>
<gene>
    <name evidence="5" type="primary">OTTMUSPWKG00059400</name>
</gene>
<dbReference type="InterPro" id="IPR029684">
    <property type="entry name" value="Schlafen"/>
</dbReference>
<dbReference type="PANTHER" id="PTHR12155:SF40">
    <property type="entry name" value="SCHLAFEN 3-RELATED"/>
    <property type="match status" value="1"/>
</dbReference>
<dbReference type="InterPro" id="IPR048729">
    <property type="entry name" value="SLFN_GTPase-like"/>
</dbReference>
<evidence type="ECO:0000259" key="3">
    <source>
        <dbReference type="Pfam" id="PF17057"/>
    </source>
</evidence>
<organism evidence="5">
    <name type="scientific">Mus musculus</name>
    <name type="common">Mouse</name>
    <dbReference type="NCBI Taxonomy" id="10090"/>
    <lineage>
        <taxon>Eukaryota</taxon>
        <taxon>Metazoa</taxon>
        <taxon>Chordata</taxon>
        <taxon>Craniata</taxon>
        <taxon>Vertebrata</taxon>
        <taxon>Euteleostomi</taxon>
        <taxon>Mammalia</taxon>
        <taxon>Eutheria</taxon>
        <taxon>Euarchontoglires</taxon>
        <taxon>Glires</taxon>
        <taxon>Rodentia</taxon>
        <taxon>Myomorpha</taxon>
        <taxon>Muroidea</taxon>
        <taxon>Muridae</taxon>
        <taxon>Murinae</taxon>
        <taxon>Mus</taxon>
        <taxon>Mus</taxon>
    </lineage>
</organism>
<feature type="domain" description="Schlafen AlbA-2" evidence="2">
    <location>
        <begin position="303"/>
        <end position="404"/>
    </location>
</feature>
<evidence type="ECO:0000259" key="4">
    <source>
        <dbReference type="Pfam" id="PF21026"/>
    </source>
</evidence>
<evidence type="ECO:0000313" key="5">
    <source>
        <dbReference type="EMBL" id="SDA08586.1"/>
    </source>
</evidence>
<dbReference type="FunFam" id="3.30.950.30:FF:000001">
    <property type="entry name" value="Schlafen family member 14"/>
    <property type="match status" value="1"/>
</dbReference>
<dbReference type="Pfam" id="PF21026">
    <property type="entry name" value="SLFN_GTPase-like"/>
    <property type="match status" value="1"/>
</dbReference>
<name>A0A1G5SJF9_MOUSE</name>
<sequence length="640" mass="72069">MPGASEMKDGPEQEQRHRAGHTWKHGIRASSWLAVGNSQEKSPSVDCRSSHRTLGFSRTGVCLHTAILPTEDNGLNLWKQKGLHLGNRGSDWKTNIIVDQDTDYAELVLFIGEITLGEKNRNSMKDIQLRRKEAKSILQAVCTLLNSGGGVVKAHIKNQNYSFTRDGMGLDLVNSLPGIMHLPHDYLDFMQHKDYFFVFVKPLKPNQKGPGITTLKTNLYRRINSISDEVKVANAVQLLKSRTDPEEKAESRPSSPGKIVCNETLNECLSLFNRDWLAYEETFCFTKSIHAEVKLTPKEKIFPKEKILELLPQTVSAFANTDGGFLFIGLDGKTQQIIGFEAEKSNLVLLESEIEKCIQQLPVTHFCGEKEKIKYTCKFIEVCKSGAVCAYVCALRVERFCCAVFAAEPESWHVEGGCVKRFTTEEWVKRQMDATAVMPGKVICCPEALYMKPFSQHEGYEHLVRTELGSLLKGTLVISKSWALDLGLQEKQEVIWDVLHISQGSLLTLYVFVQGDENLEGNSSLLGELGAELKGYYKQIALTLKQMLLNHCGYTAEIGIIVKITYLGHKTMCLYDTSTKIRYPQKYYLSAKAVKDLEKALVEILGSYESFYSLPRRNWDSFMSAFLNVGSYIVPVLRNV</sequence>
<proteinExistence type="predicted"/>